<reference evidence="1 2" key="1">
    <citation type="submission" date="2018-06" db="EMBL/GenBank/DDBJ databases">
        <title>Sphaerisporangium craniellae sp. nov., isolated from a marine sponge in the South China Sea.</title>
        <authorList>
            <person name="Li L."/>
        </authorList>
    </citation>
    <scope>NUCLEOTIDE SEQUENCE [LARGE SCALE GENOMIC DNA]</scope>
    <source>
        <strain evidence="1 2">CCTCC AA 208026</strain>
    </source>
</reference>
<dbReference type="EMBL" id="QOIL01000006">
    <property type="protein sequence ID" value="RCG30931.1"/>
    <property type="molecule type" value="Genomic_DNA"/>
</dbReference>
<name>A0A367FL09_9ACTN</name>
<dbReference type="OrthoDB" id="3539116at2"/>
<comment type="caution">
    <text evidence="1">The sequence shown here is derived from an EMBL/GenBank/DDBJ whole genome shotgun (WGS) entry which is preliminary data.</text>
</comment>
<evidence type="ECO:0000313" key="2">
    <source>
        <dbReference type="Proteomes" id="UP000253094"/>
    </source>
</evidence>
<dbReference type="SUPFAM" id="SSF57938">
    <property type="entry name" value="DnaJ/Hsp40 cysteine-rich domain"/>
    <property type="match status" value="1"/>
</dbReference>
<keyword evidence="2" id="KW-1185">Reference proteome</keyword>
<dbReference type="Proteomes" id="UP000253094">
    <property type="component" value="Unassembled WGS sequence"/>
</dbReference>
<protein>
    <submittedName>
        <fullName evidence="1">Uncharacterized protein</fullName>
    </submittedName>
</protein>
<dbReference type="RefSeq" id="WP_114029062.1">
    <property type="nucleotide sequence ID" value="NZ_QOIL01000006.1"/>
</dbReference>
<proteinExistence type="predicted"/>
<accession>A0A367FL09</accession>
<evidence type="ECO:0000313" key="1">
    <source>
        <dbReference type="EMBL" id="RCG30931.1"/>
    </source>
</evidence>
<dbReference type="AlphaFoldDB" id="A0A367FL09"/>
<organism evidence="1 2">
    <name type="scientific">Sphaerisporangium album</name>
    <dbReference type="NCBI Taxonomy" id="509200"/>
    <lineage>
        <taxon>Bacteria</taxon>
        <taxon>Bacillati</taxon>
        <taxon>Actinomycetota</taxon>
        <taxon>Actinomycetes</taxon>
        <taxon>Streptosporangiales</taxon>
        <taxon>Streptosporangiaceae</taxon>
        <taxon>Sphaerisporangium</taxon>
    </lineage>
</organism>
<gene>
    <name evidence="1" type="ORF">DQ384_13330</name>
</gene>
<dbReference type="InterPro" id="IPR036410">
    <property type="entry name" value="HSP_DnaJ_Cys-rich_dom_sf"/>
</dbReference>
<sequence>MNVGPAGVRANLWTLIRAQALARHWELSDALFAEIDGFALVQGWAISRRRTRHSYRDPRFDRVVACSTCGGEGKGEGGHACRTCKGDGLLNFCEPPQRRRTA</sequence>